<reference evidence="2 3" key="1">
    <citation type="submission" date="2016-06" db="EMBL/GenBank/DDBJ databases">
        <authorList>
            <person name="Kjaerup R.B."/>
            <person name="Dalgaard T.S."/>
            <person name="Juul-Madsen H.R."/>
        </authorList>
    </citation>
    <scope>NUCLEOTIDE SEQUENCE [LARGE SCALE GENOMIC DNA]</scope>
    <source>
        <strain evidence="2 3">DSM 45097</strain>
    </source>
</reference>
<proteinExistence type="predicted"/>
<evidence type="ECO:0000313" key="3">
    <source>
        <dbReference type="Proteomes" id="UP000198210"/>
    </source>
</evidence>
<protein>
    <submittedName>
        <fullName evidence="2">Uncharacterized protein</fullName>
    </submittedName>
</protein>
<name>A0A1C5I7F0_9ACTN</name>
<feature type="transmembrane region" description="Helical" evidence="1">
    <location>
        <begin position="69"/>
        <end position="90"/>
    </location>
</feature>
<accession>A0A1C5I7F0</accession>
<keyword evidence="1" id="KW-0472">Membrane</keyword>
<evidence type="ECO:0000256" key="1">
    <source>
        <dbReference type="SAM" id="Phobius"/>
    </source>
</evidence>
<keyword evidence="1" id="KW-0812">Transmembrane</keyword>
<evidence type="ECO:0000313" key="2">
    <source>
        <dbReference type="EMBL" id="SCG54240.1"/>
    </source>
</evidence>
<dbReference type="EMBL" id="LT607751">
    <property type="protein sequence ID" value="SCG54240.1"/>
    <property type="molecule type" value="Genomic_DNA"/>
</dbReference>
<sequence>MTRRSVEPPLRHVLVVGRLAWGGLLLLAPGLPLRPLGPGTATAVGTLRVLGARHIVQAAATGARPTPRVFAAGAAVDAIHSLTALALAAVDRRQRPAALANAVVAAGWAALGVAVARQGGTP</sequence>
<feature type="transmembrane region" description="Helical" evidence="1">
    <location>
        <begin position="97"/>
        <end position="116"/>
    </location>
</feature>
<dbReference type="AlphaFoldDB" id="A0A1C5I7F0"/>
<gene>
    <name evidence="2" type="ORF">GA0074704_3030</name>
</gene>
<keyword evidence="1" id="KW-1133">Transmembrane helix</keyword>
<keyword evidence="3" id="KW-1185">Reference proteome</keyword>
<organism evidence="2 3">
    <name type="scientific">Micromonospora siamensis</name>
    <dbReference type="NCBI Taxonomy" id="299152"/>
    <lineage>
        <taxon>Bacteria</taxon>
        <taxon>Bacillati</taxon>
        <taxon>Actinomycetota</taxon>
        <taxon>Actinomycetes</taxon>
        <taxon>Micromonosporales</taxon>
        <taxon>Micromonosporaceae</taxon>
        <taxon>Micromonospora</taxon>
    </lineage>
</organism>
<dbReference type="RefSeq" id="WP_088971103.1">
    <property type="nucleotide sequence ID" value="NZ_JBHLYF010000018.1"/>
</dbReference>
<feature type="transmembrane region" description="Helical" evidence="1">
    <location>
        <begin position="12"/>
        <end position="31"/>
    </location>
</feature>
<dbReference type="Proteomes" id="UP000198210">
    <property type="component" value="Chromosome I"/>
</dbReference>